<dbReference type="InterPro" id="IPR027417">
    <property type="entry name" value="P-loop_NTPase"/>
</dbReference>
<dbReference type="SMART" id="SM00382">
    <property type="entry name" value="AAA"/>
    <property type="match status" value="2"/>
</dbReference>
<proteinExistence type="inferred from homology"/>
<dbReference type="InterPro" id="IPR050173">
    <property type="entry name" value="ABC_transporter_C-like"/>
</dbReference>
<feature type="transmembrane region" description="Helical" evidence="11">
    <location>
        <begin position="96"/>
        <end position="115"/>
    </location>
</feature>
<evidence type="ECO:0000256" key="1">
    <source>
        <dbReference type="ARBA" id="ARBA00004651"/>
    </source>
</evidence>
<dbReference type="InterPro" id="IPR056227">
    <property type="entry name" value="TMD0_ABC"/>
</dbReference>
<reference evidence="14" key="1">
    <citation type="submission" date="2022-07" db="EMBL/GenBank/DDBJ databases">
        <title>Fungi with potential for degradation of polypropylene.</title>
        <authorList>
            <person name="Gostincar C."/>
        </authorList>
    </citation>
    <scope>NUCLEOTIDE SEQUENCE</scope>
    <source>
        <strain evidence="14">EXF-13308</strain>
    </source>
</reference>
<dbReference type="SUPFAM" id="SSF52540">
    <property type="entry name" value="P-loop containing nucleoside triphosphate hydrolases"/>
    <property type="match status" value="2"/>
</dbReference>
<comment type="subcellular location">
    <subcellularLocation>
        <location evidence="1">Cell membrane</location>
        <topology evidence="1">Multi-pass membrane protein</topology>
    </subcellularLocation>
</comment>
<feature type="transmembrane region" description="Helical" evidence="11">
    <location>
        <begin position="482"/>
        <end position="506"/>
    </location>
</feature>
<dbReference type="InterPro" id="IPR044746">
    <property type="entry name" value="ABCC_6TM_D1"/>
</dbReference>
<evidence type="ECO:0000256" key="10">
    <source>
        <dbReference type="ARBA" id="ARBA00023180"/>
    </source>
</evidence>
<feature type="transmembrane region" description="Helical" evidence="11">
    <location>
        <begin position="156"/>
        <end position="173"/>
    </location>
</feature>
<dbReference type="CDD" id="cd18579">
    <property type="entry name" value="ABC_6TM_ABCC_D1"/>
    <property type="match status" value="1"/>
</dbReference>
<keyword evidence="4" id="KW-1003">Cell membrane</keyword>
<feature type="transmembrane region" description="Helical" evidence="11">
    <location>
        <begin position="909"/>
        <end position="935"/>
    </location>
</feature>
<dbReference type="InterPro" id="IPR003439">
    <property type="entry name" value="ABC_transporter-like_ATP-bd"/>
</dbReference>
<dbReference type="Proteomes" id="UP001174694">
    <property type="component" value="Unassembled WGS sequence"/>
</dbReference>
<keyword evidence="6" id="KW-0547">Nucleotide-binding</keyword>
<feature type="domain" description="ABC transmembrane type-1" evidence="13">
    <location>
        <begin position="985"/>
        <end position="1111"/>
    </location>
</feature>
<protein>
    <submittedName>
        <fullName evidence="14">ATP-binding cassette transporter</fullName>
    </submittedName>
</protein>
<keyword evidence="5 11" id="KW-0812">Transmembrane</keyword>
<evidence type="ECO:0000256" key="8">
    <source>
        <dbReference type="ARBA" id="ARBA00022989"/>
    </source>
</evidence>
<dbReference type="GO" id="GO:0005524">
    <property type="term" value="F:ATP binding"/>
    <property type="evidence" value="ECO:0007669"/>
    <property type="project" value="UniProtKB-KW"/>
</dbReference>
<keyword evidence="3" id="KW-0813">Transport</keyword>
<sequence length="1386" mass="151528">MSCAPAADASFGPAVSPCRRPFDFTLFFEEIFFQLVPSCLFLAAATFRVYLLIRRPPKVRLGRLHALKLTAVAAFVALQLATLICICIRSERITNLSVPSAALNLVAAIALVALSHLEHTRSIRPSFLIGLYLCITVLLRAATARTYWFLYGNGPIASTTLAAVLVQLVIIAFEECSKRKWLGAEHGGVSAEELAGFLSRTLFCWLAPLFLAGYRRAFTPSDIQPIDSSIGSSLSEGKFDRLQARQNSDRYGLLVATYRCLGLYAFSPVIPRLCLSAFTFSQPFLASSMISYLGDQAASVNAGYGLIGASFLVYTGIAVSTGWYWHLNYKCVTKIRGGLVDTIDQKMLRLPREKGTQAKVLTLAISDVQRIVSALSFTHELWIAPIETAVGTWLLWRQLGPSSLTVLGIALISTTASTLLGQHVGTQQRVWLAATEKRIAATKKMLSSLKAIKMTGSGRRVASTIEHLRSLEFAASKMFRSLIVGSLISSYATLSLAPVVAFGAYIGAARIAGGDFDASRLFSSLILITLLGTPLIRLLQIIPSFGAALGCFTRLEEFLQKQERTDPRDFRPELAGRESEQIDCDTVFPDKVLDSPEVSYESIVSVQGGDFGWGGEALLKDVNLEVGRGQHIVITGPVGCGKSLLLHAILGEVTPKAGKICIRGTVGYCSQTPWLENISARENVFRGASYDDAWEQNIVDACSLRNILNSQAANSTVGSGGAKLSGGERQRLALARAVALRPAVLLLDDVFSAVDRMTKKRMTDKLFGHNGVLRLLGTTVVQTTQDPYVARAADRVFRIDECGRVHAYRFPIVDSAEEEKDTTPEAREEIPVENNTTKQAKPVLQKVEPDATKVTDRQVYRSYFHSIGRANMVIFLLCATAFVFCLKFPDVWARWWADATARGSARSTGYWLGIYALLNVLPLIMVAVWVAHVMLQIIPTSGMGLHDRLLKAVLNATFTFISGVDSGSLINRFNQDLIGGCGGHFYLRTSKQLRQLDLQSKSGVQTKLSESYEGLVTIRAHGWQGTMRQEFQEKLSRSQEPFYLLYMVQTWLKLVLNLVVAGLSVTVIGVAVALRHSDLTTVGGIGVAILNMATLGETMTSFISSWTSLETSLGAIARIEAFEKGTPTETEAYSPSKVPPDWPATGRLRFDGIYSTYHSGVEKPVWSLENISLEIKPGEKVAVCGRTGSGKSTLLLSLLALVDTPRGTIFLDGIDISRVSRALLRSRFFVISQDSFTQDEVVLDALDPEHNATEEAVNETLRECAILDKINSSGGLSAKLTDIDLSVGEAQLFALARTILQGASGNGIVLLDEATSSIDLVTEQRIMKLLTERFQGKTVISVLHRLEAALQYDRILVLENGQVAHFGTPDEVIRESELFGCFREAR</sequence>
<evidence type="ECO:0000313" key="15">
    <source>
        <dbReference type="Proteomes" id="UP001174694"/>
    </source>
</evidence>
<keyword evidence="9 11" id="KW-0472">Membrane</keyword>
<dbReference type="CDD" id="cd18580">
    <property type="entry name" value="ABC_6TM_ABCC_D2"/>
    <property type="match status" value="1"/>
</dbReference>
<evidence type="ECO:0000259" key="12">
    <source>
        <dbReference type="PROSITE" id="PS50893"/>
    </source>
</evidence>
<feature type="transmembrane region" description="Helical" evidence="11">
    <location>
        <begin position="302"/>
        <end position="325"/>
    </location>
</feature>
<dbReference type="PANTHER" id="PTHR24223">
    <property type="entry name" value="ATP-BINDING CASSETTE SUB-FAMILY C"/>
    <property type="match status" value="1"/>
</dbReference>
<dbReference type="Pfam" id="PF00664">
    <property type="entry name" value="ABC_membrane"/>
    <property type="match status" value="2"/>
</dbReference>
<dbReference type="GO" id="GO:0005886">
    <property type="term" value="C:plasma membrane"/>
    <property type="evidence" value="ECO:0007669"/>
    <property type="project" value="UniProtKB-SubCell"/>
</dbReference>
<feature type="transmembrane region" description="Helical" evidence="11">
    <location>
        <begin position="518"/>
        <end position="539"/>
    </location>
</feature>
<dbReference type="FunFam" id="3.40.50.300:FF:002145">
    <property type="entry name" value="ABC transporter (MsbA subfamily)"/>
    <property type="match status" value="1"/>
</dbReference>
<feature type="transmembrane region" description="Helical" evidence="11">
    <location>
        <begin position="31"/>
        <end position="53"/>
    </location>
</feature>
<dbReference type="InterPro" id="IPR017871">
    <property type="entry name" value="ABC_transporter-like_CS"/>
</dbReference>
<evidence type="ECO:0000256" key="5">
    <source>
        <dbReference type="ARBA" id="ARBA00022692"/>
    </source>
</evidence>
<keyword evidence="10" id="KW-0325">Glycoprotein</keyword>
<dbReference type="SUPFAM" id="SSF90123">
    <property type="entry name" value="ABC transporter transmembrane region"/>
    <property type="match status" value="2"/>
</dbReference>
<dbReference type="InterPro" id="IPR036640">
    <property type="entry name" value="ABC1_TM_sf"/>
</dbReference>
<feature type="domain" description="ABC transporter" evidence="12">
    <location>
        <begin position="598"/>
        <end position="826"/>
    </location>
</feature>
<keyword evidence="7 14" id="KW-0067">ATP-binding</keyword>
<dbReference type="PANTHER" id="PTHR24223:SF399">
    <property type="entry name" value="ABC TRANSPORTER ATNG"/>
    <property type="match status" value="1"/>
</dbReference>
<keyword evidence="8 11" id="KW-1133">Transmembrane helix</keyword>
<accession>A0AA38RYJ9</accession>
<organism evidence="14 15">
    <name type="scientific">Pleurostoma richardsiae</name>
    <dbReference type="NCBI Taxonomy" id="41990"/>
    <lineage>
        <taxon>Eukaryota</taxon>
        <taxon>Fungi</taxon>
        <taxon>Dikarya</taxon>
        <taxon>Ascomycota</taxon>
        <taxon>Pezizomycotina</taxon>
        <taxon>Sordariomycetes</taxon>
        <taxon>Sordariomycetidae</taxon>
        <taxon>Calosphaeriales</taxon>
        <taxon>Pleurostomataceae</taxon>
        <taxon>Pleurostoma</taxon>
    </lineage>
</organism>
<feature type="transmembrane region" description="Helical" evidence="11">
    <location>
        <begin position="127"/>
        <end position="150"/>
    </location>
</feature>
<dbReference type="Gene3D" id="1.20.1560.10">
    <property type="entry name" value="ABC transporter type 1, transmembrane domain"/>
    <property type="match status" value="3"/>
</dbReference>
<evidence type="ECO:0000256" key="4">
    <source>
        <dbReference type="ARBA" id="ARBA00022475"/>
    </source>
</evidence>
<dbReference type="PROSITE" id="PS50893">
    <property type="entry name" value="ABC_TRANSPORTER_2"/>
    <property type="match status" value="2"/>
</dbReference>
<feature type="transmembrane region" description="Helical" evidence="11">
    <location>
        <begin position="870"/>
        <end position="889"/>
    </location>
</feature>
<evidence type="ECO:0000256" key="7">
    <source>
        <dbReference type="ARBA" id="ARBA00022840"/>
    </source>
</evidence>
<gene>
    <name evidence="14" type="ORF">NKR23_g6592</name>
</gene>
<evidence type="ECO:0000256" key="2">
    <source>
        <dbReference type="ARBA" id="ARBA00009726"/>
    </source>
</evidence>
<evidence type="ECO:0000259" key="13">
    <source>
        <dbReference type="PROSITE" id="PS50929"/>
    </source>
</evidence>
<feature type="transmembrane region" description="Helical" evidence="11">
    <location>
        <begin position="65"/>
        <end position="90"/>
    </location>
</feature>
<dbReference type="GO" id="GO:0140359">
    <property type="term" value="F:ABC-type transporter activity"/>
    <property type="evidence" value="ECO:0007669"/>
    <property type="project" value="InterPro"/>
</dbReference>
<dbReference type="InterPro" id="IPR044726">
    <property type="entry name" value="ABCC_6TM_D2"/>
</dbReference>
<dbReference type="Pfam" id="PF24357">
    <property type="entry name" value="TMD0_ABC"/>
    <property type="match status" value="1"/>
</dbReference>
<feature type="transmembrane region" description="Helical" evidence="11">
    <location>
        <begin position="251"/>
        <end position="270"/>
    </location>
</feature>
<dbReference type="Pfam" id="PF00005">
    <property type="entry name" value="ABC_tran"/>
    <property type="match status" value="2"/>
</dbReference>
<dbReference type="GO" id="GO:0016887">
    <property type="term" value="F:ATP hydrolysis activity"/>
    <property type="evidence" value="ECO:0007669"/>
    <property type="project" value="InterPro"/>
</dbReference>
<dbReference type="EMBL" id="JANBVO010000019">
    <property type="protein sequence ID" value="KAJ9143371.1"/>
    <property type="molecule type" value="Genomic_DNA"/>
</dbReference>
<evidence type="ECO:0000256" key="9">
    <source>
        <dbReference type="ARBA" id="ARBA00023136"/>
    </source>
</evidence>
<feature type="domain" description="ABC transmembrane type-1" evidence="13">
    <location>
        <begin position="273"/>
        <end position="547"/>
    </location>
</feature>
<dbReference type="PROSITE" id="PS50929">
    <property type="entry name" value="ABC_TM1F"/>
    <property type="match status" value="2"/>
</dbReference>
<feature type="domain" description="ABC transporter" evidence="12">
    <location>
        <begin position="1148"/>
        <end position="1385"/>
    </location>
</feature>
<feature type="transmembrane region" description="Helical" evidence="11">
    <location>
        <begin position="1054"/>
        <end position="1074"/>
    </location>
</feature>
<dbReference type="Gene3D" id="3.40.50.300">
    <property type="entry name" value="P-loop containing nucleotide triphosphate hydrolases"/>
    <property type="match status" value="2"/>
</dbReference>
<name>A0AA38RYJ9_9PEZI</name>
<dbReference type="InterPro" id="IPR003593">
    <property type="entry name" value="AAA+_ATPase"/>
</dbReference>
<dbReference type="FunFam" id="1.20.1560.10:FF:000055">
    <property type="entry name" value="ABC multidrug transporter (Eurofung)"/>
    <property type="match status" value="1"/>
</dbReference>
<comment type="caution">
    <text evidence="14">The sequence shown here is derived from an EMBL/GenBank/DDBJ whole genome shotgun (WGS) entry which is preliminary data.</text>
</comment>
<evidence type="ECO:0000256" key="11">
    <source>
        <dbReference type="SAM" id="Phobius"/>
    </source>
</evidence>
<comment type="similarity">
    <text evidence="2">Belongs to the ABC transporter superfamily. ABCC family. Conjugate transporter (TC 3.A.1.208) subfamily.</text>
</comment>
<evidence type="ECO:0000256" key="3">
    <source>
        <dbReference type="ARBA" id="ARBA00022448"/>
    </source>
</evidence>
<evidence type="ECO:0000256" key="6">
    <source>
        <dbReference type="ARBA" id="ARBA00022741"/>
    </source>
</evidence>
<dbReference type="InterPro" id="IPR011527">
    <property type="entry name" value="ABC1_TM_dom"/>
</dbReference>
<keyword evidence="15" id="KW-1185">Reference proteome</keyword>
<dbReference type="PROSITE" id="PS00211">
    <property type="entry name" value="ABC_TRANSPORTER_1"/>
    <property type="match status" value="2"/>
</dbReference>
<evidence type="ECO:0000313" key="14">
    <source>
        <dbReference type="EMBL" id="KAJ9143371.1"/>
    </source>
</evidence>